<accession>A0A069D2C6</accession>
<dbReference type="PROSITE" id="PS51257">
    <property type="entry name" value="PROKAR_LIPOPROTEIN"/>
    <property type="match status" value="1"/>
</dbReference>
<protein>
    <recommendedName>
        <fullName evidence="4">DUF4738 domain-containing protein</fullName>
    </recommendedName>
</protein>
<gene>
    <name evidence="2" type="ORF">JCM15093_1643</name>
</gene>
<dbReference type="RefSeq" id="WP_024996386.1">
    <property type="nucleotide sequence ID" value="NZ_ATZI01000004.1"/>
</dbReference>
<comment type="caution">
    <text evidence="2">The sequence shown here is derived from an EMBL/GenBank/DDBJ whole genome shotgun (WGS) entry which is preliminary data.</text>
</comment>
<sequence>MKRLFYLLSVLLAVSAFVACSGKGGKDNKDTLLVQQDSADVHGTKRMQVSKSETDIQFKGKDYHIFLSRTPSDSLPHVNTEMGDEYLDNQIVLKITRGNERVFSKTFTKRSFASLLDEEFMSKSILEGMVFDKSTPQGMVFAASISYPQTDLYVPVSITITADGGMSLKKEELMEDVYSEDSI</sequence>
<dbReference type="EMBL" id="BAJS01000007">
    <property type="protein sequence ID" value="GAK36475.1"/>
    <property type="molecule type" value="Genomic_DNA"/>
</dbReference>
<organism evidence="2 3">
    <name type="scientific">Bacteroides graminisolvens DSM 19988 = JCM 15093</name>
    <dbReference type="NCBI Taxonomy" id="1121097"/>
    <lineage>
        <taxon>Bacteria</taxon>
        <taxon>Pseudomonadati</taxon>
        <taxon>Bacteroidota</taxon>
        <taxon>Bacteroidia</taxon>
        <taxon>Bacteroidales</taxon>
        <taxon>Bacteroidaceae</taxon>
        <taxon>Bacteroides</taxon>
    </lineage>
</organism>
<dbReference type="eggNOG" id="ENOG5033QXS">
    <property type="taxonomic scope" value="Bacteria"/>
</dbReference>
<dbReference type="Gene3D" id="2.40.128.510">
    <property type="entry name" value="Protein of unknown function DUF4738"/>
    <property type="match status" value="1"/>
</dbReference>
<keyword evidence="1" id="KW-0732">Signal</keyword>
<feature type="signal peptide" evidence="1">
    <location>
        <begin position="1"/>
        <end position="18"/>
    </location>
</feature>
<evidence type="ECO:0000256" key="1">
    <source>
        <dbReference type="SAM" id="SignalP"/>
    </source>
</evidence>
<feature type="chain" id="PRO_5001662294" description="DUF4738 domain-containing protein" evidence="1">
    <location>
        <begin position="19"/>
        <end position="183"/>
    </location>
</feature>
<dbReference type="InterPro" id="IPR031762">
    <property type="entry name" value="DUF4738"/>
</dbReference>
<evidence type="ECO:0000313" key="3">
    <source>
        <dbReference type="Proteomes" id="UP000027601"/>
    </source>
</evidence>
<reference evidence="2 3" key="1">
    <citation type="journal article" date="2015" name="Microbes Environ.">
        <title>Distribution and evolution of nitrogen fixation genes in the phylum bacteroidetes.</title>
        <authorList>
            <person name="Inoue J."/>
            <person name="Oshima K."/>
            <person name="Suda W."/>
            <person name="Sakamoto M."/>
            <person name="Iino T."/>
            <person name="Noda S."/>
            <person name="Hongoh Y."/>
            <person name="Hattori M."/>
            <person name="Ohkuma M."/>
        </authorList>
    </citation>
    <scope>NUCLEOTIDE SEQUENCE [LARGE SCALE GENOMIC DNA]</scope>
    <source>
        <strain evidence="2 3">JCM 15093</strain>
    </source>
</reference>
<dbReference type="Proteomes" id="UP000027601">
    <property type="component" value="Unassembled WGS sequence"/>
</dbReference>
<dbReference type="OrthoDB" id="1086474at2"/>
<evidence type="ECO:0008006" key="4">
    <source>
        <dbReference type="Google" id="ProtNLM"/>
    </source>
</evidence>
<proteinExistence type="predicted"/>
<dbReference type="AlphaFoldDB" id="A0A069D2C6"/>
<dbReference type="Pfam" id="PF15889">
    <property type="entry name" value="DUF4738"/>
    <property type="match status" value="1"/>
</dbReference>
<keyword evidence="3" id="KW-1185">Reference proteome</keyword>
<name>A0A069D2C6_9BACE</name>
<evidence type="ECO:0000313" key="2">
    <source>
        <dbReference type="EMBL" id="GAK36475.1"/>
    </source>
</evidence>